<reference evidence="2 3" key="1">
    <citation type="submission" date="2016-08" db="EMBL/GenBank/DDBJ databases">
        <title>Novel Firmicute Genomes.</title>
        <authorList>
            <person name="Poppleton D.I."/>
            <person name="Gribaldo S."/>
        </authorList>
    </citation>
    <scope>NUCLEOTIDE SEQUENCE [LARGE SCALE GENOMIC DNA]</scope>
    <source>
        <strain evidence="2 3">RAOx-1</strain>
    </source>
</reference>
<proteinExistence type="predicted"/>
<name>A0A419SQK8_9BACL</name>
<organism evidence="2 3">
    <name type="scientific">Ammoniphilus oxalaticus</name>
    <dbReference type="NCBI Taxonomy" id="66863"/>
    <lineage>
        <taxon>Bacteria</taxon>
        <taxon>Bacillati</taxon>
        <taxon>Bacillota</taxon>
        <taxon>Bacilli</taxon>
        <taxon>Bacillales</taxon>
        <taxon>Paenibacillaceae</taxon>
        <taxon>Aneurinibacillus group</taxon>
        <taxon>Ammoniphilus</taxon>
    </lineage>
</organism>
<accession>A0A419SQK8</accession>
<dbReference type="RefSeq" id="WP_211329286.1">
    <property type="nucleotide sequence ID" value="NZ_MCHY01000002.1"/>
</dbReference>
<keyword evidence="3" id="KW-1185">Reference proteome</keyword>
<dbReference type="EMBL" id="MCHY01000002">
    <property type="protein sequence ID" value="RKD26677.1"/>
    <property type="molecule type" value="Genomic_DNA"/>
</dbReference>
<gene>
    <name evidence="2" type="ORF">BEP19_15830</name>
</gene>
<protein>
    <submittedName>
        <fullName evidence="2">Uncharacterized protein</fullName>
    </submittedName>
</protein>
<dbReference type="CDD" id="cd19958">
    <property type="entry name" value="pyocin_knob"/>
    <property type="match status" value="1"/>
</dbReference>
<evidence type="ECO:0000256" key="1">
    <source>
        <dbReference type="SAM" id="Coils"/>
    </source>
</evidence>
<comment type="caution">
    <text evidence="2">The sequence shown here is derived from an EMBL/GenBank/DDBJ whole genome shotgun (WGS) entry which is preliminary data.</text>
</comment>
<sequence length="647" mass="70995">MYPEQIDQFVDLLNKKQAGGVYVIEEELHMVNGVYEGFLEHDNVSYESISFFTGPKLTGSKIENFIISTPSETPWKRHIKVFSDADVVYATYETTGDQVEAEDINRLQDSMTATQEEVDRYKSENDQVVDEIDIRLTDVEDTKAEKTYVDTELNKKYDKDQVYTKEEVLQKIEDIIDAAPEALDTLGKIARALDEDPDFAATVTNSLAEKVDKVAGKGLSTEDFTTAEKGKLAGVEAGANKYTHPTTHPASIIVETSDKGFVSDVEKALWNAKETPSGAQSKADTAEQNAIEWAKSFGIGTVINNTVSDGNTLVESGLYRTEASTEGLPAEADSAGTILHIGRRSTATVTMGNQIYFPRNSIRIFVRTSNNILVTGGGWTSWKEFETTDGAQTKANTAETNAKSYADSIKPTKVSELSNDKNYVTQSELGNAGYGDMTKAVYDKNNNGKVDAAETADSVPWTGVTGKPSTFPPSGHPHTIGNITGLQAELDSKETPAGAQAKIDAIEIGSRNYFRRNLVSQIAFTSQGLVVTNNRNYVGYYMRVNEGEIYSISRKTLENNRFRVGFTEVEPAHNVPYFGEIDRDNFYKIESITVPAGANFLAVYLSNEGGSISEVMIEKGHKASDWTPAPEDMMPAGPITWNQLKGV</sequence>
<keyword evidence="1" id="KW-0175">Coiled coil</keyword>
<dbReference type="Proteomes" id="UP000284219">
    <property type="component" value="Unassembled WGS sequence"/>
</dbReference>
<evidence type="ECO:0000313" key="2">
    <source>
        <dbReference type="EMBL" id="RKD26677.1"/>
    </source>
</evidence>
<evidence type="ECO:0000313" key="3">
    <source>
        <dbReference type="Proteomes" id="UP000284219"/>
    </source>
</evidence>
<feature type="coiled-coil region" evidence="1">
    <location>
        <begin position="104"/>
        <end position="131"/>
    </location>
</feature>
<dbReference type="AlphaFoldDB" id="A0A419SQK8"/>